<keyword evidence="2" id="KW-1185">Reference proteome</keyword>
<evidence type="ECO:0000313" key="2">
    <source>
        <dbReference type="Proteomes" id="UP000029981"/>
    </source>
</evidence>
<dbReference type="SUPFAM" id="SSF48576">
    <property type="entry name" value="Terpenoid synthases"/>
    <property type="match status" value="1"/>
</dbReference>
<evidence type="ECO:0000313" key="1">
    <source>
        <dbReference type="EMBL" id="KGN62111.1"/>
    </source>
</evidence>
<reference evidence="1 2" key="4">
    <citation type="journal article" date="2011" name="BMC Genomics">
        <title>RNA-Seq improves annotation of protein-coding genes in the cucumber genome.</title>
        <authorList>
            <person name="Li Z."/>
            <person name="Zhang Z."/>
            <person name="Yan P."/>
            <person name="Huang S."/>
            <person name="Fei Z."/>
            <person name="Lin K."/>
        </authorList>
    </citation>
    <scope>NUCLEOTIDE SEQUENCE [LARGE SCALE GENOMIC DNA]</scope>
    <source>
        <strain evidence="2">cv. 9930</strain>
    </source>
</reference>
<dbReference type="InterPro" id="IPR008949">
    <property type="entry name" value="Isoprenoid_synthase_dom_sf"/>
</dbReference>
<dbReference type="Proteomes" id="UP000029981">
    <property type="component" value="Chromosome 2"/>
</dbReference>
<dbReference type="AlphaFoldDB" id="A0A0A0LQ53"/>
<reference evidence="1 2" key="3">
    <citation type="journal article" date="2010" name="BMC Genomics">
        <title>Transcriptome sequencing and comparative analysis of cucumber flowers with different sex types.</title>
        <authorList>
            <person name="Guo S."/>
            <person name="Zheng Y."/>
            <person name="Joung J.G."/>
            <person name="Liu S."/>
            <person name="Zhang Z."/>
            <person name="Crasta O.R."/>
            <person name="Sobral B.W."/>
            <person name="Xu Y."/>
            <person name="Huang S."/>
            <person name="Fei Z."/>
        </authorList>
    </citation>
    <scope>NUCLEOTIDE SEQUENCE [LARGE SCALE GENOMIC DNA]</scope>
    <source>
        <strain evidence="2">cv. 9930</strain>
    </source>
</reference>
<sequence length="83" mass="9582">MNDTGASEQEARLYIEDLIVESWKKLNDEVQTWNNSPLLSKGFIEIVLNLARISHTVYEHRDGHTVEDHESKDRVLSLFIKSA</sequence>
<dbReference type="EMBL" id="CM002923">
    <property type="protein sequence ID" value="KGN62111.1"/>
    <property type="molecule type" value="Genomic_DNA"/>
</dbReference>
<protein>
    <recommendedName>
        <fullName evidence="3">Terpene synthase metal-binding domain-containing protein</fullName>
    </recommendedName>
</protein>
<name>A0A0A0LQ53_CUCSA</name>
<gene>
    <name evidence="1" type="ORF">Csa_2G298330</name>
</gene>
<reference evidence="1 2" key="2">
    <citation type="journal article" date="2009" name="PLoS ONE">
        <title>An integrated genetic and cytogenetic map of the cucumber genome.</title>
        <authorList>
            <person name="Ren Y."/>
            <person name="Zhang Z."/>
            <person name="Liu J."/>
            <person name="Staub J.E."/>
            <person name="Han Y."/>
            <person name="Cheng Z."/>
            <person name="Li X."/>
            <person name="Lu J."/>
            <person name="Miao H."/>
            <person name="Kang H."/>
            <person name="Xie B."/>
            <person name="Gu X."/>
            <person name="Wang X."/>
            <person name="Du Y."/>
            <person name="Jin W."/>
            <person name="Huang S."/>
        </authorList>
    </citation>
    <scope>NUCLEOTIDE SEQUENCE [LARGE SCALE GENOMIC DNA]</scope>
    <source>
        <strain evidence="2">cv. 9930</strain>
    </source>
</reference>
<organism evidence="1 2">
    <name type="scientific">Cucumis sativus</name>
    <name type="common">Cucumber</name>
    <dbReference type="NCBI Taxonomy" id="3659"/>
    <lineage>
        <taxon>Eukaryota</taxon>
        <taxon>Viridiplantae</taxon>
        <taxon>Streptophyta</taxon>
        <taxon>Embryophyta</taxon>
        <taxon>Tracheophyta</taxon>
        <taxon>Spermatophyta</taxon>
        <taxon>Magnoliopsida</taxon>
        <taxon>eudicotyledons</taxon>
        <taxon>Gunneridae</taxon>
        <taxon>Pentapetalae</taxon>
        <taxon>rosids</taxon>
        <taxon>fabids</taxon>
        <taxon>Cucurbitales</taxon>
        <taxon>Cucurbitaceae</taxon>
        <taxon>Benincaseae</taxon>
        <taxon>Cucumis</taxon>
    </lineage>
</organism>
<accession>A0A0A0LQ53</accession>
<dbReference type="Gramene" id="KGN62111">
    <property type="protein sequence ID" value="KGN62111"/>
    <property type="gene ID" value="Csa_2G298330"/>
</dbReference>
<dbReference type="Gene3D" id="1.10.600.10">
    <property type="entry name" value="Farnesyl Diphosphate Synthase"/>
    <property type="match status" value="1"/>
</dbReference>
<reference evidence="1 2" key="1">
    <citation type="journal article" date="2009" name="Nat. Genet.">
        <title>The genome of the cucumber, Cucumis sativus L.</title>
        <authorList>
            <person name="Huang S."/>
            <person name="Li R."/>
            <person name="Zhang Z."/>
            <person name="Li L."/>
            <person name="Gu X."/>
            <person name="Fan W."/>
            <person name="Lucas W.J."/>
            <person name="Wang X."/>
            <person name="Xie B."/>
            <person name="Ni P."/>
            <person name="Ren Y."/>
            <person name="Zhu H."/>
            <person name="Li J."/>
            <person name="Lin K."/>
            <person name="Jin W."/>
            <person name="Fei Z."/>
            <person name="Li G."/>
            <person name="Staub J."/>
            <person name="Kilian A."/>
            <person name="van der Vossen E.A."/>
            <person name="Wu Y."/>
            <person name="Guo J."/>
            <person name="He J."/>
            <person name="Jia Z."/>
            <person name="Ren Y."/>
            <person name="Tian G."/>
            <person name="Lu Y."/>
            <person name="Ruan J."/>
            <person name="Qian W."/>
            <person name="Wang M."/>
            <person name="Huang Q."/>
            <person name="Li B."/>
            <person name="Xuan Z."/>
            <person name="Cao J."/>
            <person name="Asan"/>
            <person name="Wu Z."/>
            <person name="Zhang J."/>
            <person name="Cai Q."/>
            <person name="Bai Y."/>
            <person name="Zhao B."/>
            <person name="Han Y."/>
            <person name="Li Y."/>
            <person name="Li X."/>
            <person name="Wang S."/>
            <person name="Shi Q."/>
            <person name="Liu S."/>
            <person name="Cho W.K."/>
            <person name="Kim J.Y."/>
            <person name="Xu Y."/>
            <person name="Heller-Uszynska K."/>
            <person name="Miao H."/>
            <person name="Cheng Z."/>
            <person name="Zhang S."/>
            <person name="Wu J."/>
            <person name="Yang Y."/>
            <person name="Kang H."/>
            <person name="Li M."/>
            <person name="Liang H."/>
            <person name="Ren X."/>
            <person name="Shi Z."/>
            <person name="Wen M."/>
            <person name="Jian M."/>
            <person name="Yang H."/>
            <person name="Zhang G."/>
            <person name="Yang Z."/>
            <person name="Chen R."/>
            <person name="Liu S."/>
            <person name="Li J."/>
            <person name="Ma L."/>
            <person name="Liu H."/>
            <person name="Zhou Y."/>
            <person name="Zhao J."/>
            <person name="Fang X."/>
            <person name="Li G."/>
            <person name="Fang L."/>
            <person name="Li Y."/>
            <person name="Liu D."/>
            <person name="Zheng H."/>
            <person name="Zhang Y."/>
            <person name="Qin N."/>
            <person name="Li Z."/>
            <person name="Yang G."/>
            <person name="Yang S."/>
            <person name="Bolund L."/>
            <person name="Kristiansen K."/>
            <person name="Zheng H."/>
            <person name="Li S."/>
            <person name="Zhang X."/>
            <person name="Yang H."/>
            <person name="Wang J."/>
            <person name="Sun R."/>
            <person name="Zhang B."/>
            <person name="Jiang S."/>
            <person name="Wang J."/>
            <person name="Du Y."/>
            <person name="Li S."/>
        </authorList>
    </citation>
    <scope>NUCLEOTIDE SEQUENCE [LARGE SCALE GENOMIC DNA]</scope>
    <source>
        <strain evidence="2">cv. 9930</strain>
    </source>
</reference>
<evidence type="ECO:0008006" key="3">
    <source>
        <dbReference type="Google" id="ProtNLM"/>
    </source>
</evidence>
<dbReference type="STRING" id="3659.A0A0A0LQ53"/>
<proteinExistence type="predicted"/>